<dbReference type="EMBL" id="JAERRF010000022">
    <property type="protein sequence ID" value="MBL1100875.1"/>
    <property type="molecule type" value="Genomic_DNA"/>
</dbReference>
<dbReference type="Pfam" id="PF21537">
    <property type="entry name" value="DUF1980_C"/>
    <property type="match status" value="1"/>
</dbReference>
<accession>A0ABS1NLP6</accession>
<dbReference type="Proteomes" id="UP000634229">
    <property type="component" value="Unassembled WGS sequence"/>
</dbReference>
<feature type="domain" description="DUF1980" evidence="3">
    <location>
        <begin position="200"/>
        <end position="290"/>
    </location>
</feature>
<keyword evidence="2" id="KW-0812">Transmembrane</keyword>
<dbReference type="InterPro" id="IPR048447">
    <property type="entry name" value="DUF1980_C"/>
</dbReference>
<sequence>MNRQAQAAVLFLTGVALLRAGVTDLYLRYVKAGLRPLLLAAGVVLIAAAIATVWYELRRPRVSAEPHVSAEPRDTGRAQAATAVQEAELVREVAEPREAKAARETGAARDDGATGEGGPPHSHTHREPRVSWLLVLPLVALILVAPPALGSYTAMRSGTALQPSWGYPDLPTRGTGGSVRLGLADYGGRAAYDHGRSLGHRRITMTGFIALDRGGAPYLVRMVLSCCAADAQPVKIGLTGRIPPVLQPDSWVEITGSYTARRAKDPVNGGVIPYLKVNRVRPVPVPHDPYESWGG</sequence>
<evidence type="ECO:0000259" key="3">
    <source>
        <dbReference type="Pfam" id="PF21537"/>
    </source>
</evidence>
<evidence type="ECO:0000313" key="5">
    <source>
        <dbReference type="Proteomes" id="UP000634229"/>
    </source>
</evidence>
<organism evidence="4 5">
    <name type="scientific">Streptomyces coffeae</name>
    <dbReference type="NCBI Taxonomy" id="621382"/>
    <lineage>
        <taxon>Bacteria</taxon>
        <taxon>Bacillati</taxon>
        <taxon>Actinomycetota</taxon>
        <taxon>Actinomycetes</taxon>
        <taxon>Kitasatosporales</taxon>
        <taxon>Streptomycetaceae</taxon>
        <taxon>Streptomyces</taxon>
    </lineage>
</organism>
<keyword evidence="2" id="KW-0472">Membrane</keyword>
<comment type="caution">
    <text evidence="4">The sequence shown here is derived from an EMBL/GenBank/DDBJ whole genome shotgun (WGS) entry which is preliminary data.</text>
</comment>
<reference evidence="4 5" key="1">
    <citation type="submission" date="2021-01" db="EMBL/GenBank/DDBJ databases">
        <title>WGS of actinomycetes isolated from Thailand.</title>
        <authorList>
            <person name="Thawai C."/>
        </authorList>
    </citation>
    <scope>NUCLEOTIDE SEQUENCE [LARGE SCALE GENOMIC DNA]</scope>
    <source>
        <strain evidence="4 5">CA1R205</strain>
    </source>
</reference>
<evidence type="ECO:0000256" key="2">
    <source>
        <dbReference type="SAM" id="Phobius"/>
    </source>
</evidence>
<protein>
    <submittedName>
        <fullName evidence="4">TIGR03943 family protein</fullName>
    </submittedName>
</protein>
<evidence type="ECO:0000313" key="4">
    <source>
        <dbReference type="EMBL" id="MBL1100875.1"/>
    </source>
</evidence>
<keyword evidence="2" id="KW-1133">Transmembrane helix</keyword>
<name>A0ABS1NLP6_9ACTN</name>
<dbReference type="InterPro" id="IPR015402">
    <property type="entry name" value="DUF1980"/>
</dbReference>
<feature type="region of interest" description="Disordered" evidence="1">
    <location>
        <begin position="96"/>
        <end position="126"/>
    </location>
</feature>
<dbReference type="RefSeq" id="WP_201879784.1">
    <property type="nucleotide sequence ID" value="NZ_JAERRF010000022.1"/>
</dbReference>
<feature type="transmembrane region" description="Helical" evidence="2">
    <location>
        <begin position="130"/>
        <end position="149"/>
    </location>
</feature>
<keyword evidence="5" id="KW-1185">Reference proteome</keyword>
<feature type="compositionally biased region" description="Basic and acidic residues" evidence="1">
    <location>
        <begin position="96"/>
        <end position="112"/>
    </location>
</feature>
<gene>
    <name evidence="4" type="ORF">JK363_30255</name>
</gene>
<dbReference type="NCBIfam" id="TIGR03943">
    <property type="entry name" value="TIGR03943 family putative permease subunit"/>
    <property type="match status" value="1"/>
</dbReference>
<feature type="transmembrane region" description="Helical" evidence="2">
    <location>
        <begin position="36"/>
        <end position="55"/>
    </location>
</feature>
<proteinExistence type="predicted"/>
<evidence type="ECO:0000256" key="1">
    <source>
        <dbReference type="SAM" id="MobiDB-lite"/>
    </source>
</evidence>